<dbReference type="GO" id="GO:0033014">
    <property type="term" value="P:tetrapyrrole biosynthetic process"/>
    <property type="evidence" value="ECO:0007669"/>
    <property type="project" value="InterPro"/>
</dbReference>
<feature type="domain" description="Tetrapyrrole biosynthesis uroporphyrinogen III synthase" evidence="1">
    <location>
        <begin position="25"/>
        <end position="231"/>
    </location>
</feature>
<protein>
    <recommendedName>
        <fullName evidence="1">Tetrapyrrole biosynthesis uroporphyrinogen III synthase domain-containing protein</fullName>
    </recommendedName>
</protein>
<evidence type="ECO:0000313" key="2">
    <source>
        <dbReference type="EMBL" id="AEP08780.1"/>
    </source>
</evidence>
<dbReference type="Gene3D" id="3.40.50.10090">
    <property type="match status" value="1"/>
</dbReference>
<dbReference type="eggNOG" id="COG1587">
    <property type="taxonomic scope" value="Bacteria"/>
</dbReference>
<name>G2KS97_MICAA</name>
<dbReference type="CDD" id="cd06578">
    <property type="entry name" value="HemD"/>
    <property type="match status" value="1"/>
</dbReference>
<dbReference type="AlphaFoldDB" id="G2KS97"/>
<dbReference type="InterPro" id="IPR003754">
    <property type="entry name" value="4pyrrol_synth_uPrphyn_synth"/>
</dbReference>
<dbReference type="Pfam" id="PF02602">
    <property type="entry name" value="HEM4"/>
    <property type="match status" value="1"/>
</dbReference>
<dbReference type="KEGG" id="mai:MICA_437"/>
<dbReference type="OrthoDB" id="7163809at2"/>
<dbReference type="RefSeq" id="WP_014102003.1">
    <property type="nucleotide sequence ID" value="NC_016026.1"/>
</dbReference>
<dbReference type="EMBL" id="CP002382">
    <property type="protein sequence ID" value="AEP08780.1"/>
    <property type="molecule type" value="Genomic_DNA"/>
</dbReference>
<proteinExistence type="predicted"/>
<gene>
    <name evidence="2" type="ordered locus">MICA_437</name>
</gene>
<sequence>MIFSGFCRPIVLVTRPADDAGDLCDALRTAGFIPMLAPMLDIIPLHPTLPSFDDIQAIVFTSMNGVRHCPDVPRDLPVYCVGDRTADAARDAGFKTVVSAGGDINDLETVLTGANLDPNRVILHVCGADVVRPMVVPGVRIAPLVVYRADMVTRLPWVVRVMIRLGCVTGVLFFSARTGQAFVNTMKKMNLDRACAGIGALCLSDSVVESVSDLPWRGLYTAQRPDRAAMLDLLDHLRP</sequence>
<evidence type="ECO:0000259" key="1">
    <source>
        <dbReference type="Pfam" id="PF02602"/>
    </source>
</evidence>
<dbReference type="GO" id="GO:0004852">
    <property type="term" value="F:uroporphyrinogen-III synthase activity"/>
    <property type="evidence" value="ECO:0007669"/>
    <property type="project" value="InterPro"/>
</dbReference>
<dbReference type="HOGENOM" id="CLU_011276_10_1_5"/>
<dbReference type="Proteomes" id="UP000009286">
    <property type="component" value="Chromosome"/>
</dbReference>
<dbReference type="STRING" id="856793.MICA_437"/>
<dbReference type="SUPFAM" id="SSF69618">
    <property type="entry name" value="HemD-like"/>
    <property type="match status" value="1"/>
</dbReference>
<evidence type="ECO:0000313" key="3">
    <source>
        <dbReference type="Proteomes" id="UP000009286"/>
    </source>
</evidence>
<reference evidence="2 3" key="1">
    <citation type="journal article" date="2011" name="BMC Genomics">
        <title>Genomic insights into an obligate epibiotic bacterial predator: Micavibrio aeruginosavorus ARL-13.</title>
        <authorList>
            <person name="Wang Z."/>
            <person name="Kadouri D."/>
            <person name="Wu M."/>
        </authorList>
    </citation>
    <scope>NUCLEOTIDE SEQUENCE [LARGE SCALE GENOMIC DNA]</scope>
    <source>
        <strain evidence="2 3">ARL-13</strain>
    </source>
</reference>
<organism evidence="2 3">
    <name type="scientific">Micavibrio aeruginosavorus (strain ARL-13)</name>
    <dbReference type="NCBI Taxonomy" id="856793"/>
    <lineage>
        <taxon>Bacteria</taxon>
        <taxon>Pseudomonadati</taxon>
        <taxon>Bdellovibrionota</taxon>
        <taxon>Bdellovibrionia</taxon>
        <taxon>Bdellovibrionales</taxon>
        <taxon>Pseudobdellovibrionaceae</taxon>
        <taxon>Micavibrio</taxon>
    </lineage>
</organism>
<accession>G2KS97</accession>
<dbReference type="InterPro" id="IPR036108">
    <property type="entry name" value="4pyrrol_syn_uPrphyn_synt_sf"/>
</dbReference>
<keyword evidence="3" id="KW-1185">Reference proteome</keyword>